<evidence type="ECO:0000313" key="3">
    <source>
        <dbReference type="Proteomes" id="UP000306102"/>
    </source>
</evidence>
<name>A0A4S4EFH7_CAMSN</name>
<protein>
    <submittedName>
        <fullName evidence="2">Uncharacterized protein</fullName>
    </submittedName>
</protein>
<reference evidence="2 3" key="1">
    <citation type="journal article" date="2018" name="Proc. Natl. Acad. Sci. U.S.A.">
        <title>Draft genome sequence of Camellia sinensis var. sinensis provides insights into the evolution of the tea genome and tea quality.</title>
        <authorList>
            <person name="Wei C."/>
            <person name="Yang H."/>
            <person name="Wang S."/>
            <person name="Zhao J."/>
            <person name="Liu C."/>
            <person name="Gao L."/>
            <person name="Xia E."/>
            <person name="Lu Y."/>
            <person name="Tai Y."/>
            <person name="She G."/>
            <person name="Sun J."/>
            <person name="Cao H."/>
            <person name="Tong W."/>
            <person name="Gao Q."/>
            <person name="Li Y."/>
            <person name="Deng W."/>
            <person name="Jiang X."/>
            <person name="Wang W."/>
            <person name="Chen Q."/>
            <person name="Zhang S."/>
            <person name="Li H."/>
            <person name="Wu J."/>
            <person name="Wang P."/>
            <person name="Li P."/>
            <person name="Shi C."/>
            <person name="Zheng F."/>
            <person name="Jian J."/>
            <person name="Huang B."/>
            <person name="Shan D."/>
            <person name="Shi M."/>
            <person name="Fang C."/>
            <person name="Yue Y."/>
            <person name="Li F."/>
            <person name="Li D."/>
            <person name="Wei S."/>
            <person name="Han B."/>
            <person name="Jiang C."/>
            <person name="Yin Y."/>
            <person name="Xia T."/>
            <person name="Zhang Z."/>
            <person name="Bennetzen J.L."/>
            <person name="Zhao S."/>
            <person name="Wan X."/>
        </authorList>
    </citation>
    <scope>NUCLEOTIDE SEQUENCE [LARGE SCALE GENOMIC DNA]</scope>
    <source>
        <strain evidence="3">cv. Shuchazao</strain>
        <tissue evidence="2">Leaf</tissue>
    </source>
</reference>
<feature type="region of interest" description="Disordered" evidence="1">
    <location>
        <begin position="1"/>
        <end position="25"/>
    </location>
</feature>
<dbReference type="PANTHER" id="PTHR33592">
    <property type="entry name" value="TRANSMEMBRANE PROTEIN"/>
    <property type="match status" value="1"/>
</dbReference>
<organism evidence="2 3">
    <name type="scientific">Camellia sinensis var. sinensis</name>
    <name type="common">China tea</name>
    <dbReference type="NCBI Taxonomy" id="542762"/>
    <lineage>
        <taxon>Eukaryota</taxon>
        <taxon>Viridiplantae</taxon>
        <taxon>Streptophyta</taxon>
        <taxon>Embryophyta</taxon>
        <taxon>Tracheophyta</taxon>
        <taxon>Spermatophyta</taxon>
        <taxon>Magnoliopsida</taxon>
        <taxon>eudicotyledons</taxon>
        <taxon>Gunneridae</taxon>
        <taxon>Pentapetalae</taxon>
        <taxon>asterids</taxon>
        <taxon>Ericales</taxon>
        <taxon>Theaceae</taxon>
        <taxon>Camellia</taxon>
    </lineage>
</organism>
<evidence type="ECO:0000313" key="2">
    <source>
        <dbReference type="EMBL" id="THG15159.1"/>
    </source>
</evidence>
<gene>
    <name evidence="2" type="ORF">TEA_015759</name>
</gene>
<comment type="caution">
    <text evidence="2">The sequence shown here is derived from an EMBL/GenBank/DDBJ whole genome shotgun (WGS) entry which is preliminary data.</text>
</comment>
<dbReference type="EMBL" id="SDRB02004902">
    <property type="protein sequence ID" value="THG15159.1"/>
    <property type="molecule type" value="Genomic_DNA"/>
</dbReference>
<feature type="region of interest" description="Disordered" evidence="1">
    <location>
        <begin position="76"/>
        <end position="101"/>
    </location>
</feature>
<keyword evidence="3" id="KW-1185">Reference proteome</keyword>
<dbReference type="PANTHER" id="PTHR33592:SF5">
    <property type="entry name" value="TRANSMEMBRANE PROTEIN"/>
    <property type="match status" value="1"/>
</dbReference>
<accession>A0A4S4EFH7</accession>
<dbReference type="AlphaFoldDB" id="A0A4S4EFH7"/>
<evidence type="ECO:0000256" key="1">
    <source>
        <dbReference type="SAM" id="MobiDB-lite"/>
    </source>
</evidence>
<sequence>MDSGEGLKEKEEKQKEEEERQRWKMAERRGVGEEELLPVSIVSIGSLVFLLSIKPLEASRVLYKERIKTENLLLQSLNHSPTPPSRPSGGSHIPASSTTINTISEKGFAGHTMPPRPVNPQLTVSFGVAKN</sequence>
<proteinExistence type="predicted"/>
<dbReference type="Proteomes" id="UP000306102">
    <property type="component" value="Unassembled WGS sequence"/>
</dbReference>